<evidence type="ECO:0000313" key="1">
    <source>
        <dbReference type="EMBL" id="CAF5072546.1"/>
    </source>
</evidence>
<dbReference type="Proteomes" id="UP000676336">
    <property type="component" value="Unassembled WGS sequence"/>
</dbReference>
<evidence type="ECO:0000313" key="2">
    <source>
        <dbReference type="Proteomes" id="UP000676336"/>
    </source>
</evidence>
<organism evidence="1 2">
    <name type="scientific">Rotaria magnacalcarata</name>
    <dbReference type="NCBI Taxonomy" id="392030"/>
    <lineage>
        <taxon>Eukaryota</taxon>
        <taxon>Metazoa</taxon>
        <taxon>Spiralia</taxon>
        <taxon>Gnathifera</taxon>
        <taxon>Rotifera</taxon>
        <taxon>Eurotatoria</taxon>
        <taxon>Bdelloidea</taxon>
        <taxon>Philodinida</taxon>
        <taxon>Philodinidae</taxon>
        <taxon>Rotaria</taxon>
    </lineage>
</organism>
<sequence>ETNASCEDLGYGTLRGSIKTDSKDSGFLRSYVVHDENIKSELNEYSERLNSILDSLQSDLAKLHTDNIDRSIRNKFQENLKDHQQQIASEIYRARIALMDPLRRSNIKINEVYVNDLQNLLIHKTEQVLHTNLQQFKKTLATPNSSINSNNFDEKLAQLIFDNYTTEEIYDSLSQTIEL</sequence>
<reference evidence="1" key="1">
    <citation type="submission" date="2021-02" db="EMBL/GenBank/DDBJ databases">
        <authorList>
            <person name="Nowell W R."/>
        </authorList>
    </citation>
    <scope>NUCLEOTIDE SEQUENCE</scope>
</reference>
<protein>
    <submittedName>
        <fullName evidence="1">Uncharacterized protein</fullName>
    </submittedName>
</protein>
<feature type="non-terminal residue" evidence="1">
    <location>
        <position position="1"/>
    </location>
</feature>
<proteinExistence type="predicted"/>
<dbReference type="AlphaFoldDB" id="A0A8S3EQ91"/>
<comment type="caution">
    <text evidence="1">The sequence shown here is derived from an EMBL/GenBank/DDBJ whole genome shotgun (WGS) entry which is preliminary data.</text>
</comment>
<accession>A0A8S3EQ91</accession>
<name>A0A8S3EQ91_9BILA</name>
<gene>
    <name evidence="1" type="ORF">SMN809_LOCUS60359</name>
</gene>
<dbReference type="EMBL" id="CAJOBI010234807">
    <property type="protein sequence ID" value="CAF5072546.1"/>
    <property type="molecule type" value="Genomic_DNA"/>
</dbReference>
<feature type="non-terminal residue" evidence="1">
    <location>
        <position position="179"/>
    </location>
</feature>